<dbReference type="InterPro" id="IPR058624">
    <property type="entry name" value="MdtA-like_HH"/>
</dbReference>
<dbReference type="EMBL" id="CP036289">
    <property type="protein sequence ID" value="QDU75492.1"/>
    <property type="molecule type" value="Genomic_DNA"/>
</dbReference>
<keyword evidence="3" id="KW-0175">Coiled coil</keyword>
<evidence type="ECO:0000313" key="9">
    <source>
        <dbReference type="Proteomes" id="UP000318626"/>
    </source>
</evidence>
<proteinExistence type="inferred from homology"/>
<name>A0A518C8F8_9BACT</name>
<evidence type="ECO:0000259" key="4">
    <source>
        <dbReference type="Pfam" id="PF25876"/>
    </source>
</evidence>
<evidence type="ECO:0000313" key="8">
    <source>
        <dbReference type="EMBL" id="QDU75492.1"/>
    </source>
</evidence>
<dbReference type="PANTHER" id="PTHR30158">
    <property type="entry name" value="ACRA/E-RELATED COMPONENT OF DRUG EFFLUX TRANSPORTER"/>
    <property type="match status" value="1"/>
</dbReference>
<organism evidence="8 9">
    <name type="scientific">Bremerella volcania</name>
    <dbReference type="NCBI Taxonomy" id="2527984"/>
    <lineage>
        <taxon>Bacteria</taxon>
        <taxon>Pseudomonadati</taxon>
        <taxon>Planctomycetota</taxon>
        <taxon>Planctomycetia</taxon>
        <taxon>Pirellulales</taxon>
        <taxon>Pirellulaceae</taxon>
        <taxon>Bremerella</taxon>
    </lineage>
</organism>
<feature type="domain" description="Multidrug resistance protein MdtA-like alpha-helical hairpin" evidence="4">
    <location>
        <begin position="161"/>
        <end position="222"/>
    </location>
</feature>
<gene>
    <name evidence="8" type="primary">bepF_2</name>
    <name evidence="8" type="ORF">Pan97_25250</name>
</gene>
<dbReference type="Gene3D" id="2.40.50.100">
    <property type="match status" value="2"/>
</dbReference>
<evidence type="ECO:0000256" key="1">
    <source>
        <dbReference type="ARBA" id="ARBA00004196"/>
    </source>
</evidence>
<dbReference type="AlphaFoldDB" id="A0A518C8F8"/>
<dbReference type="InterPro" id="IPR058626">
    <property type="entry name" value="MdtA-like_b-barrel"/>
</dbReference>
<evidence type="ECO:0000259" key="5">
    <source>
        <dbReference type="Pfam" id="PF25917"/>
    </source>
</evidence>
<comment type="similarity">
    <text evidence="2">Belongs to the membrane fusion protein (MFP) (TC 8.A.1) family.</text>
</comment>
<feature type="domain" description="Multidrug resistance protein MdtA-like C-terminal permuted SH3" evidence="7">
    <location>
        <begin position="386"/>
        <end position="443"/>
    </location>
</feature>
<dbReference type="Pfam" id="PF25917">
    <property type="entry name" value="BSH_RND"/>
    <property type="match status" value="1"/>
</dbReference>
<accession>A0A518C8F8</accession>
<dbReference type="InterPro" id="IPR058625">
    <property type="entry name" value="MdtA-like_BSH"/>
</dbReference>
<dbReference type="GO" id="GO:0046677">
    <property type="term" value="P:response to antibiotic"/>
    <property type="evidence" value="ECO:0007669"/>
    <property type="project" value="TreeGrafter"/>
</dbReference>
<dbReference type="Pfam" id="PF25944">
    <property type="entry name" value="Beta-barrel_RND"/>
    <property type="match status" value="1"/>
</dbReference>
<evidence type="ECO:0000256" key="3">
    <source>
        <dbReference type="SAM" id="Coils"/>
    </source>
</evidence>
<feature type="coiled-coil region" evidence="3">
    <location>
        <begin position="141"/>
        <end position="213"/>
    </location>
</feature>
<dbReference type="PANTHER" id="PTHR30158:SF10">
    <property type="entry name" value="CATION EFFLUX PUMP"/>
    <property type="match status" value="1"/>
</dbReference>
<dbReference type="Gene3D" id="1.10.287.470">
    <property type="entry name" value="Helix hairpin bin"/>
    <property type="match status" value="1"/>
</dbReference>
<dbReference type="NCBIfam" id="TIGR01730">
    <property type="entry name" value="RND_mfp"/>
    <property type="match status" value="1"/>
</dbReference>
<sequence>MEYRSLDPAQRLSRIGNPSKRTVQKNDSQHSIGFMEIFRRFYPLALATLACGISAIALAGCSGAPQGPVDRPPPTVTVSQPVNKKIVEWDAYTGRLEPIEFVEIRARVSGYLQSIHFDEGQIVHEGDLLFVIDQRPFIAALNGAKASLGQAQAQMAQAKAQLDEARAQKKQAEAELNLAEARVKRTRTLRTSNAVAQDELDQREAEFTQAEADVTASEAGIGLAEAGVATAQSAIHSAEAAVETAELDLNYTKIYAPVSGRISREYVTEGNLVSGGAATSTLLTTITSVNPIYCVFDVNEQQALKYIRLALEGKRESSRSAKNPVFLGLADEEGFPHMGHMDFVDNRFDSDTASIRVRCIFRNDNEVLVPGMFGRVRLPGSAAYEAVLIPDSAIGTDQSSQYVYIVVDGKIERRSVEVGPLVDGLRVVRTGLDGSESLVIQGILLVRPEMPVKVETGTIEVREDGLPDDYMPLPQDQWISPGLSSVQLLRNKTQTAVEKTEEAIR</sequence>
<dbReference type="GO" id="GO:0005886">
    <property type="term" value="C:plasma membrane"/>
    <property type="evidence" value="ECO:0007669"/>
    <property type="project" value="TreeGrafter"/>
</dbReference>
<evidence type="ECO:0000259" key="6">
    <source>
        <dbReference type="Pfam" id="PF25944"/>
    </source>
</evidence>
<dbReference type="InterPro" id="IPR058627">
    <property type="entry name" value="MdtA-like_C"/>
</dbReference>
<dbReference type="KEGG" id="bvo:Pan97_25250"/>
<keyword evidence="9" id="KW-1185">Reference proteome</keyword>
<dbReference type="Gene3D" id="2.40.30.170">
    <property type="match status" value="1"/>
</dbReference>
<feature type="domain" description="Multidrug resistance protein MdtA-like barrel-sandwich hybrid" evidence="5">
    <location>
        <begin position="101"/>
        <end position="284"/>
    </location>
</feature>
<dbReference type="InterPro" id="IPR006143">
    <property type="entry name" value="RND_pump_MFP"/>
</dbReference>
<dbReference type="Proteomes" id="UP000318626">
    <property type="component" value="Chromosome"/>
</dbReference>
<comment type="subcellular location">
    <subcellularLocation>
        <location evidence="1">Cell envelope</location>
    </subcellularLocation>
</comment>
<evidence type="ECO:0000259" key="7">
    <source>
        <dbReference type="Pfam" id="PF25967"/>
    </source>
</evidence>
<dbReference type="SUPFAM" id="SSF111369">
    <property type="entry name" value="HlyD-like secretion proteins"/>
    <property type="match status" value="3"/>
</dbReference>
<reference evidence="9" key="1">
    <citation type="submission" date="2019-02" db="EMBL/GenBank/DDBJ databases">
        <title>Deep-cultivation of Planctomycetes and their phenomic and genomic characterization uncovers novel biology.</title>
        <authorList>
            <person name="Wiegand S."/>
            <person name="Jogler M."/>
            <person name="Boedeker C."/>
            <person name="Pinto D."/>
            <person name="Vollmers J."/>
            <person name="Rivas-Marin E."/>
            <person name="Kohn T."/>
            <person name="Peeters S.H."/>
            <person name="Heuer A."/>
            <person name="Rast P."/>
            <person name="Oberbeckmann S."/>
            <person name="Bunk B."/>
            <person name="Jeske O."/>
            <person name="Meyerdierks A."/>
            <person name="Storesund J.E."/>
            <person name="Kallscheuer N."/>
            <person name="Luecker S."/>
            <person name="Lage O.M."/>
            <person name="Pohl T."/>
            <person name="Merkel B.J."/>
            <person name="Hornburger P."/>
            <person name="Mueller R.-W."/>
            <person name="Bruemmer F."/>
            <person name="Labrenz M."/>
            <person name="Spormann A.M."/>
            <person name="Op den Camp H."/>
            <person name="Overmann J."/>
            <person name="Amann R."/>
            <person name="Jetten M.S.M."/>
            <person name="Mascher T."/>
            <person name="Medema M.H."/>
            <person name="Devos D.P."/>
            <person name="Kaster A.-K."/>
            <person name="Ovreas L."/>
            <person name="Rohde M."/>
            <person name="Galperin M.Y."/>
            <person name="Jogler C."/>
        </authorList>
    </citation>
    <scope>NUCLEOTIDE SEQUENCE [LARGE SCALE GENOMIC DNA]</scope>
    <source>
        <strain evidence="9">Pan97</strain>
    </source>
</reference>
<protein>
    <submittedName>
        <fullName evidence="8">Efflux pump periplasmic linker BepF</fullName>
    </submittedName>
</protein>
<dbReference type="Gene3D" id="2.40.420.20">
    <property type="match status" value="1"/>
</dbReference>
<dbReference type="Pfam" id="PF25967">
    <property type="entry name" value="RND-MFP_C"/>
    <property type="match status" value="1"/>
</dbReference>
<dbReference type="Pfam" id="PF25876">
    <property type="entry name" value="HH_MFP_RND"/>
    <property type="match status" value="1"/>
</dbReference>
<dbReference type="GO" id="GO:0022857">
    <property type="term" value="F:transmembrane transporter activity"/>
    <property type="evidence" value="ECO:0007669"/>
    <property type="project" value="InterPro"/>
</dbReference>
<feature type="domain" description="Multidrug resistance protein MdtA-like beta-barrel" evidence="6">
    <location>
        <begin position="291"/>
        <end position="378"/>
    </location>
</feature>
<evidence type="ECO:0000256" key="2">
    <source>
        <dbReference type="ARBA" id="ARBA00009477"/>
    </source>
</evidence>
<dbReference type="GO" id="GO:0030313">
    <property type="term" value="C:cell envelope"/>
    <property type="evidence" value="ECO:0007669"/>
    <property type="project" value="UniProtKB-SubCell"/>
</dbReference>